<dbReference type="Proteomes" id="UP000265716">
    <property type="component" value="Unassembled WGS sequence"/>
</dbReference>
<dbReference type="Proteomes" id="UP000286510">
    <property type="component" value="Unassembled WGS sequence"/>
</dbReference>
<evidence type="ECO:0000313" key="10">
    <source>
        <dbReference type="Proteomes" id="UP000265716"/>
    </source>
</evidence>
<evidence type="ECO:0000313" key="11">
    <source>
        <dbReference type="Proteomes" id="UP000266196"/>
    </source>
</evidence>
<evidence type="ECO:0000313" key="4">
    <source>
        <dbReference type="EMBL" id="RHY66284.1"/>
    </source>
</evidence>
<evidence type="ECO:0000313" key="14">
    <source>
        <dbReference type="Proteomes" id="UP000275652"/>
    </source>
</evidence>
<evidence type="ECO:0000313" key="6">
    <source>
        <dbReference type="EMBL" id="RHY84014.1"/>
    </source>
</evidence>
<dbReference type="EMBL" id="QUTF01025111">
    <property type="protein sequence ID" value="RHY84014.1"/>
    <property type="molecule type" value="Genomic_DNA"/>
</dbReference>
<dbReference type="AlphaFoldDB" id="A0A397DXT8"/>
<dbReference type="EMBL" id="QUSZ01006692">
    <property type="protein sequence ID" value="RHY04942.1"/>
    <property type="molecule type" value="Genomic_DNA"/>
</dbReference>
<reference evidence="8 14" key="1">
    <citation type="journal article" date="2018" name="J. Invertebr. Pathol.">
        <title>New genotyping method for the causative agent of crayfish plague (Aphanomyces astaci) based on whole genome data.</title>
        <authorList>
            <person name="Minardi D."/>
            <person name="Studholme D.J."/>
            <person name="van der Giezen M."/>
            <person name="Pretto T."/>
            <person name="Oidtmann B."/>
        </authorList>
    </citation>
    <scope>NUCLEOTIDE SEQUENCE [LARGE SCALE GENOMIC DNA]</scope>
    <source>
        <strain evidence="8 14">KB13</strain>
    </source>
</reference>
<dbReference type="EMBL" id="QUTC01004997">
    <property type="protein sequence ID" value="RHY60950.1"/>
    <property type="molecule type" value="Genomic_DNA"/>
</dbReference>
<dbReference type="Proteomes" id="UP000283543">
    <property type="component" value="Unassembled WGS sequence"/>
</dbReference>
<dbReference type="EMBL" id="QUTB01003751">
    <property type="protein sequence ID" value="RHY66284.1"/>
    <property type="molecule type" value="Genomic_DNA"/>
</dbReference>
<dbReference type="EMBL" id="QUTE01019946">
    <property type="protein sequence ID" value="RHY85985.1"/>
    <property type="molecule type" value="Genomic_DNA"/>
</dbReference>
<evidence type="ECO:0000313" key="2">
    <source>
        <dbReference type="EMBL" id="RHY12324.1"/>
    </source>
</evidence>
<dbReference type="Proteomes" id="UP000266643">
    <property type="component" value="Unassembled WGS sequence"/>
</dbReference>
<dbReference type="Proteomes" id="UP000265427">
    <property type="component" value="Unassembled WGS sequence"/>
</dbReference>
<protein>
    <submittedName>
        <fullName evidence="5">Uncharacterized protein</fullName>
    </submittedName>
</protein>
<dbReference type="Proteomes" id="UP000275652">
    <property type="component" value="Unassembled WGS sequence"/>
</dbReference>
<dbReference type="VEuPathDB" id="FungiDB:H257_11531"/>
<evidence type="ECO:0000313" key="7">
    <source>
        <dbReference type="EMBL" id="RHY85985.1"/>
    </source>
</evidence>
<proteinExistence type="predicted"/>
<evidence type="ECO:0000313" key="13">
    <source>
        <dbReference type="Proteomes" id="UP000266643"/>
    </source>
</evidence>
<reference evidence="9 10" key="2">
    <citation type="submission" date="2018-08" db="EMBL/GenBank/DDBJ databases">
        <title>Aphanomyces genome sequencing and annotation.</title>
        <authorList>
            <person name="Minardi D."/>
            <person name="Oidtmann B."/>
            <person name="Van Der Giezen M."/>
            <person name="Studholme D.J."/>
        </authorList>
    </citation>
    <scope>NUCLEOTIDE SEQUENCE [LARGE SCALE GENOMIC DNA]</scope>
    <source>
        <strain evidence="7 11">197901</strain>
        <strain evidence="5 13">D2</strain>
        <strain evidence="6 16">FDL457</strain>
        <strain evidence="1 9">Kv</strain>
        <strain evidence="3 10">SA</strain>
        <strain evidence="4 15">Si</strain>
        <strain evidence="2 12">Yx</strain>
    </source>
</reference>
<evidence type="ECO:0000313" key="9">
    <source>
        <dbReference type="Proteomes" id="UP000265427"/>
    </source>
</evidence>
<name>A0A397DXT8_APHAT</name>
<dbReference type="EMBL" id="QUTI01045409">
    <property type="protein sequence ID" value="RLN99870.1"/>
    <property type="molecule type" value="Genomic_DNA"/>
</dbReference>
<dbReference type="Proteomes" id="UP000266239">
    <property type="component" value="Unassembled WGS sequence"/>
</dbReference>
<accession>A0A397DXT8</accession>
<evidence type="ECO:0000313" key="16">
    <source>
        <dbReference type="Proteomes" id="UP000286510"/>
    </source>
</evidence>
<sequence length="93" mass="10875">MKLSSLTRRCRSWRELKAHAVIEVKVLLLEWKVLDTCLLIVDIHNIFHNIAYWMQTKLSVAQRVPLYDLGFELLPELSYAFLTPFASSSHLFV</sequence>
<dbReference type="EMBL" id="QUTA01006180">
    <property type="protein sequence ID" value="RHY12324.1"/>
    <property type="molecule type" value="Genomic_DNA"/>
</dbReference>
<evidence type="ECO:0000313" key="15">
    <source>
        <dbReference type="Proteomes" id="UP000283543"/>
    </source>
</evidence>
<evidence type="ECO:0000313" key="3">
    <source>
        <dbReference type="EMBL" id="RHY60950.1"/>
    </source>
</evidence>
<evidence type="ECO:0000313" key="5">
    <source>
        <dbReference type="EMBL" id="RHY69881.1"/>
    </source>
</evidence>
<dbReference type="Proteomes" id="UP000266196">
    <property type="component" value="Unassembled WGS sequence"/>
</dbReference>
<evidence type="ECO:0000313" key="1">
    <source>
        <dbReference type="EMBL" id="RHY04942.1"/>
    </source>
</evidence>
<organism evidence="5 13">
    <name type="scientific">Aphanomyces astaci</name>
    <name type="common">Crayfish plague agent</name>
    <dbReference type="NCBI Taxonomy" id="112090"/>
    <lineage>
        <taxon>Eukaryota</taxon>
        <taxon>Sar</taxon>
        <taxon>Stramenopiles</taxon>
        <taxon>Oomycota</taxon>
        <taxon>Saprolegniomycetes</taxon>
        <taxon>Saprolegniales</taxon>
        <taxon>Verrucalvaceae</taxon>
        <taxon>Aphanomyces</taxon>
    </lineage>
</organism>
<gene>
    <name evidence="2" type="ORF">DYB25_001087</name>
    <name evidence="6" type="ORF">DYB26_011634</name>
    <name evidence="8" type="ORF">DYB28_001616</name>
    <name evidence="5" type="ORF">DYB30_006792</name>
    <name evidence="7" type="ORF">DYB31_003684</name>
    <name evidence="4" type="ORF">DYB34_006359</name>
    <name evidence="1" type="ORF">DYB36_006042</name>
    <name evidence="3" type="ORF">DYB38_002522</name>
</gene>
<evidence type="ECO:0000313" key="12">
    <source>
        <dbReference type="Proteomes" id="UP000266239"/>
    </source>
</evidence>
<dbReference type="EMBL" id="QUTD01004069">
    <property type="protein sequence ID" value="RHY69881.1"/>
    <property type="molecule type" value="Genomic_DNA"/>
</dbReference>
<comment type="caution">
    <text evidence="5">The sequence shown here is derived from an EMBL/GenBank/DDBJ whole genome shotgun (WGS) entry which is preliminary data.</text>
</comment>
<evidence type="ECO:0000313" key="8">
    <source>
        <dbReference type="EMBL" id="RLN99870.1"/>
    </source>
</evidence>